<name>A0A084TJJ9_9FLAO</name>
<reference evidence="3" key="2">
    <citation type="submission" date="2014-07" db="EMBL/GenBank/DDBJ databases">
        <title>Genome sequence of Mangrovimonas yunxiaonensis.</title>
        <authorList>
            <person name="Li Y."/>
            <person name="Zheng T."/>
        </authorList>
    </citation>
    <scope>NUCLEOTIDE SEQUENCE [LARGE SCALE GENOMIC DNA]</scope>
    <source>
        <strain evidence="3">LY01</strain>
    </source>
</reference>
<proteinExistence type="predicted"/>
<evidence type="ECO:0000259" key="1">
    <source>
        <dbReference type="PROSITE" id="PS51462"/>
    </source>
</evidence>
<sequence length="182" mass="20435">MDEFIDIVDASGNPTGKTALKSIIHSKGHYHNTAHLWLYTKAGEILLAQRSFTKAICPGLWDVSVAGHVDAGETIEQATIRETQEEIGLTLQEHELLKIGVFPCFQHYDNGIIDNEFHHTFIAKLQIPIEQLKPQPNEVENLKLVSTSMFEGLLKHSQTNNHFIASNSSYYTAILDQIKIVL</sequence>
<reference evidence="2 3" key="1">
    <citation type="journal article" date="2014" name="Genome Announc.">
        <title>Draft Genome Sequence of the Algicidal Bacterium Mangrovimonas yunxiaonensis Strain LY01.</title>
        <authorList>
            <person name="Li Y."/>
            <person name="Zhu H."/>
            <person name="Li C."/>
            <person name="Zhang H."/>
            <person name="Chen Z."/>
            <person name="Zheng W."/>
            <person name="Xu H."/>
            <person name="Zheng T."/>
        </authorList>
    </citation>
    <scope>NUCLEOTIDE SEQUENCE [LARGE SCALE GENOMIC DNA]</scope>
    <source>
        <strain evidence="2 3">LY01</strain>
    </source>
</reference>
<dbReference type="OrthoDB" id="9786032at2"/>
<dbReference type="CDD" id="cd04692">
    <property type="entry name" value="NUDIX_Hydrolase"/>
    <property type="match status" value="1"/>
</dbReference>
<dbReference type="InterPro" id="IPR000086">
    <property type="entry name" value="NUDIX_hydrolase_dom"/>
</dbReference>
<evidence type="ECO:0000313" key="3">
    <source>
        <dbReference type="Proteomes" id="UP000028521"/>
    </source>
</evidence>
<dbReference type="Proteomes" id="UP000028521">
    <property type="component" value="Unassembled WGS sequence"/>
</dbReference>
<dbReference type="RefSeq" id="WP_036122846.1">
    <property type="nucleotide sequence ID" value="NZ_BMET01000004.1"/>
</dbReference>
<dbReference type="EMBL" id="JPFK01000007">
    <property type="protein sequence ID" value="KFB00885.1"/>
    <property type="molecule type" value="Genomic_DNA"/>
</dbReference>
<evidence type="ECO:0000313" key="2">
    <source>
        <dbReference type="EMBL" id="KFB00885.1"/>
    </source>
</evidence>
<dbReference type="PANTHER" id="PTHR10885:SF0">
    <property type="entry name" value="ISOPENTENYL-DIPHOSPHATE DELTA-ISOMERASE"/>
    <property type="match status" value="1"/>
</dbReference>
<dbReference type="PROSITE" id="PS51462">
    <property type="entry name" value="NUDIX"/>
    <property type="match status" value="1"/>
</dbReference>
<dbReference type="InterPro" id="IPR015797">
    <property type="entry name" value="NUDIX_hydrolase-like_dom_sf"/>
</dbReference>
<dbReference type="STRING" id="1197477.IA57_10580"/>
<protein>
    <submittedName>
        <fullName evidence="2">Hydrolase</fullName>
    </submittedName>
</protein>
<accession>A0A084TJJ9</accession>
<feature type="domain" description="Nudix hydrolase" evidence="1">
    <location>
        <begin position="29"/>
        <end position="172"/>
    </location>
</feature>
<keyword evidence="2" id="KW-0378">Hydrolase</keyword>
<gene>
    <name evidence="2" type="ORF">IA57_10580</name>
</gene>
<dbReference type="AlphaFoldDB" id="A0A084TJJ9"/>
<dbReference type="Gene3D" id="3.90.79.10">
    <property type="entry name" value="Nucleoside Triphosphate Pyrophosphohydrolase"/>
    <property type="match status" value="1"/>
</dbReference>
<dbReference type="Pfam" id="PF00293">
    <property type="entry name" value="NUDIX"/>
    <property type="match status" value="1"/>
</dbReference>
<dbReference type="PANTHER" id="PTHR10885">
    <property type="entry name" value="ISOPENTENYL-DIPHOSPHATE DELTA-ISOMERASE"/>
    <property type="match status" value="1"/>
</dbReference>
<dbReference type="SUPFAM" id="SSF55811">
    <property type="entry name" value="Nudix"/>
    <property type="match status" value="1"/>
</dbReference>
<dbReference type="GO" id="GO:0016787">
    <property type="term" value="F:hydrolase activity"/>
    <property type="evidence" value="ECO:0007669"/>
    <property type="project" value="UniProtKB-KW"/>
</dbReference>
<organism evidence="2 3">
    <name type="scientific">Mangrovimonas yunxiaonensis</name>
    <dbReference type="NCBI Taxonomy" id="1197477"/>
    <lineage>
        <taxon>Bacteria</taxon>
        <taxon>Pseudomonadati</taxon>
        <taxon>Bacteroidota</taxon>
        <taxon>Flavobacteriia</taxon>
        <taxon>Flavobacteriales</taxon>
        <taxon>Flavobacteriaceae</taxon>
        <taxon>Mangrovimonas</taxon>
    </lineage>
</organism>
<dbReference type="eggNOG" id="COG1443">
    <property type="taxonomic scope" value="Bacteria"/>
</dbReference>
<comment type="caution">
    <text evidence="2">The sequence shown here is derived from an EMBL/GenBank/DDBJ whole genome shotgun (WGS) entry which is preliminary data.</text>
</comment>
<keyword evidence="3" id="KW-1185">Reference proteome</keyword>